<feature type="domain" description="Serpin" evidence="7">
    <location>
        <begin position="103"/>
        <end position="464"/>
    </location>
</feature>
<feature type="signal peptide" evidence="6">
    <location>
        <begin position="1"/>
        <end position="23"/>
    </location>
</feature>
<keyword evidence="8" id="KW-1185">Reference proteome</keyword>
<dbReference type="InterPro" id="IPR042185">
    <property type="entry name" value="Serpin_sf_2"/>
</dbReference>
<dbReference type="InterPro" id="IPR023796">
    <property type="entry name" value="Serpin_dom"/>
</dbReference>
<dbReference type="GO" id="GO:0004867">
    <property type="term" value="F:serine-type endopeptidase inhibitor activity"/>
    <property type="evidence" value="ECO:0007669"/>
    <property type="project" value="UniProtKB-KW"/>
</dbReference>
<keyword evidence="2" id="KW-0646">Protease inhibitor</keyword>
<dbReference type="InterPro" id="IPR036186">
    <property type="entry name" value="Serpin_sf"/>
</dbReference>
<evidence type="ECO:0000256" key="1">
    <source>
        <dbReference type="ARBA" id="ARBA00009500"/>
    </source>
</evidence>
<feature type="chain" id="PRO_5027640962" evidence="6">
    <location>
        <begin position="24"/>
        <end position="468"/>
    </location>
</feature>
<dbReference type="InterPro" id="IPR042178">
    <property type="entry name" value="Serpin_sf_1"/>
</dbReference>
<evidence type="ECO:0000256" key="2">
    <source>
        <dbReference type="ARBA" id="ARBA00022690"/>
    </source>
</evidence>
<dbReference type="PROSITE" id="PS51257">
    <property type="entry name" value="PROKAR_LIPOPROTEIN"/>
    <property type="match status" value="1"/>
</dbReference>
<evidence type="ECO:0000313" key="8">
    <source>
        <dbReference type="Proteomes" id="UP000515158"/>
    </source>
</evidence>
<dbReference type="SUPFAM" id="SSF56574">
    <property type="entry name" value="Serpins"/>
    <property type="match status" value="1"/>
</dbReference>
<dbReference type="SMART" id="SM00093">
    <property type="entry name" value="SERPIN"/>
    <property type="match status" value="1"/>
</dbReference>
<sequence>MTALARALGPLLLLVVLACAAQAADYTAPSYAGGPSYADVLSGKYKPSVSPYSGQPQPQGPAPAPGPAPGPAAHAPGHHAHHPAPAAARPEHAVSEAVTHFSLDVAKDVLARVPGNAVVSPIGVANLLSLLHQGADRLSDTSAQLEDRLYLDRETSRLGVPRLLQNAVTKRNAKSVLENANTLFVNEQWTLKKPFLQLAQYDYGMNVSSLDFKQPEAAVAAINKWASDATHSRIPSLVSPGAVTPRTSLVLASAMYFRGVWKYMFDASKNVQKTFSTSPSRNATVFMMQQLGDFRVGELPDLEAQWLELPFDGDHFSLVLVLPDRRHGLGELLQRLTPRHVAAMLTDSPARRTLITLPRFTLSTDASLGRTLKTLGMKALFARDAKLRGVSDNALSVSDVIHKAEMKVDEQGATASAASAVLVNTLSLISFTEDMKFFADHPFLALIVDRNSKVPLFIGRVAEPIEGF</sequence>
<organism evidence="9">
    <name type="scientific">Thrips palmi</name>
    <name type="common">Melon thrips</name>
    <dbReference type="NCBI Taxonomy" id="161013"/>
    <lineage>
        <taxon>Eukaryota</taxon>
        <taxon>Metazoa</taxon>
        <taxon>Ecdysozoa</taxon>
        <taxon>Arthropoda</taxon>
        <taxon>Hexapoda</taxon>
        <taxon>Insecta</taxon>
        <taxon>Pterygota</taxon>
        <taxon>Neoptera</taxon>
        <taxon>Paraneoptera</taxon>
        <taxon>Thysanoptera</taxon>
        <taxon>Terebrantia</taxon>
        <taxon>Thripoidea</taxon>
        <taxon>Thripidae</taxon>
        <taxon>Thrips</taxon>
    </lineage>
</organism>
<evidence type="ECO:0000256" key="6">
    <source>
        <dbReference type="SAM" id="SignalP"/>
    </source>
</evidence>
<dbReference type="InterPro" id="IPR000215">
    <property type="entry name" value="Serpin_fam"/>
</dbReference>
<feature type="region of interest" description="Disordered" evidence="5">
    <location>
        <begin position="48"/>
        <end position="93"/>
    </location>
</feature>
<dbReference type="RefSeq" id="XP_034248539.1">
    <property type="nucleotide sequence ID" value="XM_034392648.1"/>
</dbReference>
<dbReference type="Proteomes" id="UP000515158">
    <property type="component" value="Unplaced"/>
</dbReference>
<protein>
    <submittedName>
        <fullName evidence="9">Leukocyte elastase inhibitor-like</fullName>
    </submittedName>
</protein>
<evidence type="ECO:0000256" key="5">
    <source>
        <dbReference type="SAM" id="MobiDB-lite"/>
    </source>
</evidence>
<dbReference type="Gene3D" id="3.30.497.10">
    <property type="entry name" value="Antithrombin, subunit I, domain 2"/>
    <property type="match status" value="1"/>
</dbReference>
<dbReference type="PANTHER" id="PTHR11461">
    <property type="entry name" value="SERINE PROTEASE INHIBITOR, SERPIN"/>
    <property type="match status" value="1"/>
</dbReference>
<accession>A0A6P8ZTH3</accession>
<keyword evidence="3" id="KW-0722">Serine protease inhibitor</keyword>
<comment type="similarity">
    <text evidence="1 4">Belongs to the serpin family.</text>
</comment>
<dbReference type="OrthoDB" id="671595at2759"/>
<keyword evidence="6" id="KW-0732">Signal</keyword>
<evidence type="ECO:0000313" key="9">
    <source>
        <dbReference type="RefSeq" id="XP_034248539.1"/>
    </source>
</evidence>
<evidence type="ECO:0000259" key="7">
    <source>
        <dbReference type="SMART" id="SM00093"/>
    </source>
</evidence>
<dbReference type="AlphaFoldDB" id="A0A6P8ZTH3"/>
<dbReference type="InParanoid" id="A0A6P8ZTH3"/>
<dbReference type="GeneID" id="117649685"/>
<name>A0A6P8ZTH3_THRPL</name>
<dbReference type="CDD" id="cd00172">
    <property type="entry name" value="serpin"/>
    <property type="match status" value="1"/>
</dbReference>
<evidence type="ECO:0000256" key="4">
    <source>
        <dbReference type="RuleBase" id="RU000411"/>
    </source>
</evidence>
<evidence type="ECO:0000256" key="3">
    <source>
        <dbReference type="ARBA" id="ARBA00022900"/>
    </source>
</evidence>
<reference evidence="9" key="1">
    <citation type="submission" date="2025-08" db="UniProtKB">
        <authorList>
            <consortium name="RefSeq"/>
        </authorList>
    </citation>
    <scope>IDENTIFICATION</scope>
    <source>
        <tissue evidence="9">Total insect</tissue>
    </source>
</reference>
<proteinExistence type="inferred from homology"/>
<dbReference type="GO" id="GO:0005615">
    <property type="term" value="C:extracellular space"/>
    <property type="evidence" value="ECO:0007669"/>
    <property type="project" value="InterPro"/>
</dbReference>
<dbReference type="Gene3D" id="2.30.39.10">
    <property type="entry name" value="Alpha-1-antitrypsin, domain 1"/>
    <property type="match status" value="1"/>
</dbReference>
<gene>
    <name evidence="9" type="primary">LOC117649685</name>
</gene>
<dbReference type="PANTHER" id="PTHR11461:SF211">
    <property type="entry name" value="GH10112P-RELATED"/>
    <property type="match status" value="1"/>
</dbReference>
<dbReference type="Pfam" id="PF00079">
    <property type="entry name" value="Serpin"/>
    <property type="match status" value="1"/>
</dbReference>
<feature type="compositionally biased region" description="Pro residues" evidence="5">
    <location>
        <begin position="58"/>
        <end position="70"/>
    </location>
</feature>
<dbReference type="KEGG" id="tpal:117649685"/>